<dbReference type="SMART" id="SM00220">
    <property type="entry name" value="S_TKc"/>
    <property type="match status" value="1"/>
</dbReference>
<keyword evidence="4" id="KW-0547">Nucleotide-binding</keyword>
<evidence type="ECO:0000256" key="8">
    <source>
        <dbReference type="ARBA" id="ARBA00048679"/>
    </source>
</evidence>
<dbReference type="EC" id="2.7.11.1" evidence="1"/>
<dbReference type="AlphaFoldDB" id="A0A0G4FF31"/>
<dbReference type="EMBL" id="CDMY01000416">
    <property type="protein sequence ID" value="CEM11445.1"/>
    <property type="molecule type" value="Genomic_DNA"/>
</dbReference>
<evidence type="ECO:0000256" key="6">
    <source>
        <dbReference type="ARBA" id="ARBA00022840"/>
    </source>
</evidence>
<evidence type="ECO:0000313" key="12">
    <source>
        <dbReference type="Proteomes" id="UP000041254"/>
    </source>
</evidence>
<evidence type="ECO:0000256" key="3">
    <source>
        <dbReference type="ARBA" id="ARBA00022679"/>
    </source>
</evidence>
<dbReference type="VEuPathDB" id="CryptoDB:Vbra_1186"/>
<organism evidence="11 12">
    <name type="scientific">Vitrella brassicaformis (strain CCMP3155)</name>
    <dbReference type="NCBI Taxonomy" id="1169540"/>
    <lineage>
        <taxon>Eukaryota</taxon>
        <taxon>Sar</taxon>
        <taxon>Alveolata</taxon>
        <taxon>Colpodellida</taxon>
        <taxon>Vitrellaceae</taxon>
        <taxon>Vitrella</taxon>
    </lineage>
</organism>
<feature type="region of interest" description="Disordered" evidence="9">
    <location>
        <begin position="228"/>
        <end position="297"/>
    </location>
</feature>
<dbReference type="Gene3D" id="3.30.200.20">
    <property type="entry name" value="Phosphorylase Kinase, domain 1"/>
    <property type="match status" value="1"/>
</dbReference>
<name>A0A0G4FF31_VITBC</name>
<comment type="catalytic activity">
    <reaction evidence="8">
        <text>L-seryl-[protein] + ATP = O-phospho-L-seryl-[protein] + ADP + H(+)</text>
        <dbReference type="Rhea" id="RHEA:17989"/>
        <dbReference type="Rhea" id="RHEA-COMP:9863"/>
        <dbReference type="Rhea" id="RHEA-COMP:11604"/>
        <dbReference type="ChEBI" id="CHEBI:15378"/>
        <dbReference type="ChEBI" id="CHEBI:29999"/>
        <dbReference type="ChEBI" id="CHEBI:30616"/>
        <dbReference type="ChEBI" id="CHEBI:83421"/>
        <dbReference type="ChEBI" id="CHEBI:456216"/>
        <dbReference type="EC" id="2.7.11.1"/>
    </reaction>
</comment>
<dbReference type="PANTHER" id="PTHR47634">
    <property type="entry name" value="PROTEIN KINASE DOMAIN-CONTAINING PROTEIN-RELATED"/>
    <property type="match status" value="1"/>
</dbReference>
<protein>
    <recommendedName>
        <fullName evidence="1">non-specific serine/threonine protein kinase</fullName>
        <ecNumber evidence="1">2.7.11.1</ecNumber>
    </recommendedName>
</protein>
<feature type="region of interest" description="Disordered" evidence="9">
    <location>
        <begin position="720"/>
        <end position="771"/>
    </location>
</feature>
<dbReference type="GO" id="GO:0005524">
    <property type="term" value="F:ATP binding"/>
    <property type="evidence" value="ECO:0007669"/>
    <property type="project" value="UniProtKB-KW"/>
</dbReference>
<dbReference type="OMA" id="EICPRRT"/>
<feature type="compositionally biased region" description="Basic and acidic residues" evidence="9">
    <location>
        <begin position="288"/>
        <end position="297"/>
    </location>
</feature>
<accession>A0A0G4FF31</accession>
<keyword evidence="5" id="KW-0418">Kinase</keyword>
<dbReference type="GO" id="GO:0050684">
    <property type="term" value="P:regulation of mRNA processing"/>
    <property type="evidence" value="ECO:0007669"/>
    <property type="project" value="TreeGrafter"/>
</dbReference>
<evidence type="ECO:0000256" key="2">
    <source>
        <dbReference type="ARBA" id="ARBA00022527"/>
    </source>
</evidence>
<dbReference type="InterPro" id="IPR000719">
    <property type="entry name" value="Prot_kinase_dom"/>
</dbReference>
<evidence type="ECO:0000256" key="9">
    <source>
        <dbReference type="SAM" id="MobiDB-lite"/>
    </source>
</evidence>
<keyword evidence="12" id="KW-1185">Reference proteome</keyword>
<feature type="compositionally biased region" description="Pro residues" evidence="9">
    <location>
        <begin position="720"/>
        <end position="729"/>
    </location>
</feature>
<dbReference type="SUPFAM" id="SSF56112">
    <property type="entry name" value="Protein kinase-like (PK-like)"/>
    <property type="match status" value="1"/>
</dbReference>
<dbReference type="InterPro" id="IPR051334">
    <property type="entry name" value="SRPK"/>
</dbReference>
<evidence type="ECO:0000256" key="1">
    <source>
        <dbReference type="ARBA" id="ARBA00012513"/>
    </source>
</evidence>
<evidence type="ECO:0000313" key="11">
    <source>
        <dbReference type="EMBL" id="CEM11445.1"/>
    </source>
</evidence>
<dbReference type="InParanoid" id="A0A0G4FF31"/>
<dbReference type="Proteomes" id="UP000041254">
    <property type="component" value="Unassembled WGS sequence"/>
</dbReference>
<dbReference type="Pfam" id="PF00069">
    <property type="entry name" value="Pkinase"/>
    <property type="match status" value="1"/>
</dbReference>
<dbReference type="PANTHER" id="PTHR47634:SF9">
    <property type="entry name" value="PROTEIN KINASE DOMAIN-CONTAINING PROTEIN-RELATED"/>
    <property type="match status" value="1"/>
</dbReference>
<dbReference type="Gene3D" id="1.10.510.10">
    <property type="entry name" value="Transferase(Phosphotransferase) domain 1"/>
    <property type="match status" value="3"/>
</dbReference>
<evidence type="ECO:0000256" key="5">
    <source>
        <dbReference type="ARBA" id="ARBA00022777"/>
    </source>
</evidence>
<feature type="compositionally biased region" description="Low complexity" evidence="9">
    <location>
        <begin position="245"/>
        <end position="271"/>
    </location>
</feature>
<feature type="region of interest" description="Disordered" evidence="9">
    <location>
        <begin position="588"/>
        <end position="617"/>
    </location>
</feature>
<sequence length="771" mass="84529">MSGASRLPVLAEGEVTEQAIRAVDWEMEESDTEPSEHHVAGGYMDISVGSLLDNGRYRILQKAGFSDAATLWFAVDERATDGPRLVAIKAAMSIKEGKANREATFLKVTNTKADREWVLSFDKLQRELPDLPLPSVRPHRPRPTSIVLLDRHFTNPNGREEARGVLWHMCLVLEPLGHDLRQLVKQHPHGVPLPIVRKVATHVLLGLDYLHRHCGVFRGNLKPAKVAATIPSPSGPHPCTPSPAHPSHTSPSLPAGELYPSHSDPSLLSSHKQTDEAISTEKTALYRTKRDGATDEERVKMDVEARQREREKRVRHWVADHRQERGDETGGGTSVRLPPSVLPLGDTIDADNEGVDFKIVDLSTALWEHNSGIERDPTTRQYHAPEMVLGHHCTSAVDIFAAGCLLYRLAAGTHLIDVAKCSTPEICPRRTDPSSLAFCWGCDAEQLVQVDEVVCPRDSVSAASRYSRDLVKEPFLKQAEVDNEGGCDVLAGHIYHLCAKKGRVPSMCRSVRGELQRERGMDEESADAFAAFLLPLLRLDPAQRCTARRALGHPWLRGAGGVSPPLSQHPEPPAELRGQDTIMAVPKAPSHQSSSAREMVPPRQQTAPEMLDEGGDGREAEAVGRAGVGAQPPQVPPTTQAPGRSQMVMFQRHQQATPLRVAQPYGQPSSIIGLSVPSPPSYRVAVQPTHAPFFHIMPVPAAPISLPVSYSYPFPYVSPTPPTHTPTPPAGQQQQQQHHWQPGSFLPVSQQPAPRLHYPHTGPHPVCRSLP</sequence>
<evidence type="ECO:0000259" key="10">
    <source>
        <dbReference type="PROSITE" id="PS50011"/>
    </source>
</evidence>
<keyword evidence="3" id="KW-0808">Transferase</keyword>
<feature type="compositionally biased region" description="Low complexity" evidence="9">
    <location>
        <begin position="730"/>
        <end position="742"/>
    </location>
</feature>
<dbReference type="STRING" id="1169540.A0A0G4FF31"/>
<dbReference type="InterPro" id="IPR011009">
    <property type="entry name" value="Kinase-like_dom_sf"/>
</dbReference>
<dbReference type="GO" id="GO:0004674">
    <property type="term" value="F:protein serine/threonine kinase activity"/>
    <property type="evidence" value="ECO:0007669"/>
    <property type="project" value="UniProtKB-KW"/>
</dbReference>
<dbReference type="PROSITE" id="PS50011">
    <property type="entry name" value="PROTEIN_KINASE_DOM"/>
    <property type="match status" value="1"/>
</dbReference>
<evidence type="ECO:0000256" key="7">
    <source>
        <dbReference type="ARBA" id="ARBA00047899"/>
    </source>
</evidence>
<dbReference type="OrthoDB" id="2649at2759"/>
<keyword evidence="6" id="KW-0067">ATP-binding</keyword>
<feature type="domain" description="Protein kinase" evidence="10">
    <location>
        <begin position="57"/>
        <end position="556"/>
    </location>
</feature>
<proteinExistence type="predicted"/>
<gene>
    <name evidence="11" type="ORF">Vbra_1186</name>
</gene>
<feature type="compositionally biased region" description="Pro residues" evidence="9">
    <location>
        <begin position="233"/>
        <end position="244"/>
    </location>
</feature>
<evidence type="ECO:0000256" key="4">
    <source>
        <dbReference type="ARBA" id="ARBA00022741"/>
    </source>
</evidence>
<reference evidence="11 12" key="1">
    <citation type="submission" date="2014-11" db="EMBL/GenBank/DDBJ databases">
        <authorList>
            <person name="Zhu J."/>
            <person name="Qi W."/>
            <person name="Song R."/>
        </authorList>
    </citation>
    <scope>NUCLEOTIDE SEQUENCE [LARGE SCALE GENOMIC DNA]</scope>
</reference>
<comment type="catalytic activity">
    <reaction evidence="7">
        <text>L-threonyl-[protein] + ATP = O-phospho-L-threonyl-[protein] + ADP + H(+)</text>
        <dbReference type="Rhea" id="RHEA:46608"/>
        <dbReference type="Rhea" id="RHEA-COMP:11060"/>
        <dbReference type="Rhea" id="RHEA-COMP:11605"/>
        <dbReference type="ChEBI" id="CHEBI:15378"/>
        <dbReference type="ChEBI" id="CHEBI:30013"/>
        <dbReference type="ChEBI" id="CHEBI:30616"/>
        <dbReference type="ChEBI" id="CHEBI:61977"/>
        <dbReference type="ChEBI" id="CHEBI:456216"/>
        <dbReference type="EC" id="2.7.11.1"/>
    </reaction>
</comment>
<dbReference type="GO" id="GO:0000245">
    <property type="term" value="P:spliceosomal complex assembly"/>
    <property type="evidence" value="ECO:0007669"/>
    <property type="project" value="TreeGrafter"/>
</dbReference>
<keyword evidence="2" id="KW-0723">Serine/threonine-protein kinase</keyword>